<dbReference type="Proteomes" id="UP000176087">
    <property type="component" value="Unassembled WGS sequence"/>
</dbReference>
<comment type="caution">
    <text evidence="3">The sequence shown here is derived from an EMBL/GenBank/DDBJ whole genome shotgun (WGS) entry which is preliminary data.</text>
</comment>
<dbReference type="CDD" id="cd05233">
    <property type="entry name" value="SDR_c"/>
    <property type="match status" value="1"/>
</dbReference>
<dbReference type="InterPro" id="IPR020904">
    <property type="entry name" value="Sc_DH/Rdtase_CS"/>
</dbReference>
<dbReference type="STRING" id="933944.AN215_00500"/>
<evidence type="ECO:0000313" key="4">
    <source>
        <dbReference type="Proteomes" id="UP000176087"/>
    </source>
</evidence>
<dbReference type="OrthoDB" id="9789398at2"/>
<evidence type="ECO:0000256" key="2">
    <source>
        <dbReference type="ARBA" id="ARBA00023002"/>
    </source>
</evidence>
<gene>
    <name evidence="3" type="ORF">AN215_00500</name>
</gene>
<dbReference type="InterPro" id="IPR036291">
    <property type="entry name" value="NAD(P)-bd_dom_sf"/>
</dbReference>
<dbReference type="Pfam" id="PF13561">
    <property type="entry name" value="adh_short_C2"/>
    <property type="match status" value="1"/>
</dbReference>
<dbReference type="AlphaFoldDB" id="A0A1E7JVG3"/>
<reference evidence="3 4" key="1">
    <citation type="journal article" date="2016" name="Front. Microbiol.">
        <title>Comparative Genomics Analysis of Streptomyces Species Reveals Their Adaptation to the Marine Environment and Their Diversity at the Genomic Level.</title>
        <authorList>
            <person name="Tian X."/>
            <person name="Zhang Z."/>
            <person name="Yang T."/>
            <person name="Chen M."/>
            <person name="Li J."/>
            <person name="Chen F."/>
            <person name="Yang J."/>
            <person name="Li W."/>
            <person name="Zhang B."/>
            <person name="Zhang Z."/>
            <person name="Wu J."/>
            <person name="Zhang C."/>
            <person name="Long L."/>
            <person name="Xiao J."/>
        </authorList>
    </citation>
    <scope>NUCLEOTIDE SEQUENCE [LARGE SCALE GENOMIC DNA]</scope>
    <source>
        <strain evidence="3 4">SCSIO 10390</strain>
    </source>
</reference>
<name>A0A1E7JVG3_9ACTN</name>
<dbReference type="PRINTS" id="PR00081">
    <property type="entry name" value="GDHRDH"/>
</dbReference>
<dbReference type="PRINTS" id="PR00080">
    <property type="entry name" value="SDRFAMILY"/>
</dbReference>
<dbReference type="InterPro" id="IPR002347">
    <property type="entry name" value="SDR_fam"/>
</dbReference>
<dbReference type="PANTHER" id="PTHR43477">
    <property type="entry name" value="DIHYDROANTICAPSIN 7-DEHYDROGENASE"/>
    <property type="match status" value="1"/>
</dbReference>
<dbReference type="InterPro" id="IPR051122">
    <property type="entry name" value="SDR_DHRS6-like"/>
</dbReference>
<comment type="similarity">
    <text evidence="1">Belongs to the short-chain dehydrogenases/reductases (SDR) family.</text>
</comment>
<evidence type="ECO:0000313" key="3">
    <source>
        <dbReference type="EMBL" id="OEU94465.1"/>
    </source>
</evidence>
<dbReference type="SUPFAM" id="SSF51735">
    <property type="entry name" value="NAD(P)-binding Rossmann-fold domains"/>
    <property type="match status" value="1"/>
</dbReference>
<dbReference type="PANTHER" id="PTHR43477:SF1">
    <property type="entry name" value="DIHYDROANTICAPSIN 7-DEHYDROGENASE"/>
    <property type="match status" value="1"/>
</dbReference>
<organism evidence="3 4">
    <name type="scientific">Streptomyces abyssalis</name>
    <dbReference type="NCBI Taxonomy" id="933944"/>
    <lineage>
        <taxon>Bacteria</taxon>
        <taxon>Bacillati</taxon>
        <taxon>Actinomycetota</taxon>
        <taxon>Actinomycetes</taxon>
        <taxon>Kitasatosporales</taxon>
        <taxon>Streptomycetaceae</taxon>
        <taxon>Streptomyces</taxon>
    </lineage>
</organism>
<protein>
    <submittedName>
        <fullName evidence="3">Short-chain dehydrogenase</fullName>
    </submittedName>
</protein>
<dbReference type="RefSeq" id="WP_070008710.1">
    <property type="nucleotide sequence ID" value="NZ_LJGS01000034.1"/>
</dbReference>
<proteinExistence type="inferred from homology"/>
<evidence type="ECO:0000256" key="1">
    <source>
        <dbReference type="ARBA" id="ARBA00006484"/>
    </source>
</evidence>
<keyword evidence="4" id="KW-1185">Reference proteome</keyword>
<dbReference type="PATRIC" id="fig|933944.5.peg.4910"/>
<accession>A0A1E7JVG3</accession>
<dbReference type="PROSITE" id="PS00061">
    <property type="entry name" value="ADH_SHORT"/>
    <property type="match status" value="1"/>
</dbReference>
<dbReference type="Gene3D" id="3.40.50.720">
    <property type="entry name" value="NAD(P)-binding Rossmann-like Domain"/>
    <property type="match status" value="1"/>
</dbReference>
<dbReference type="EMBL" id="LJGT01000035">
    <property type="protein sequence ID" value="OEU94465.1"/>
    <property type="molecule type" value="Genomic_DNA"/>
</dbReference>
<keyword evidence="2" id="KW-0560">Oxidoreductase</keyword>
<dbReference type="FunFam" id="3.40.50.720:FF:000084">
    <property type="entry name" value="Short-chain dehydrogenase reductase"/>
    <property type="match status" value="1"/>
</dbReference>
<sequence length="269" mass="26922">MAQQTASSEGEFGGRSAAVTGGASGIGLAVARELARRGAQVCVLDVAGGALPDGLWGLPCDVADRASVNAALEALGERFGRLDVLVNNAGVGAQGTVEDNDDDEWRRVLDINVTGIARVSAAALPLLRRAAAADGAAAAPGGAAIVNTCSVAATAGLPQRALYSASKGAVLALTRAMAADHIREGIRVNCVNPGTADTPWIGRLLDAAPDPAAERAALEARQPTGRLVSAEEVAAAVCYLAGPSAGATTGTELAVDGGMQGLRLRPETP</sequence>
<dbReference type="GO" id="GO:0016491">
    <property type="term" value="F:oxidoreductase activity"/>
    <property type="evidence" value="ECO:0007669"/>
    <property type="project" value="UniProtKB-KW"/>
</dbReference>